<dbReference type="AlphaFoldDB" id="A0A6J5UCY3"/>
<gene>
    <name evidence="1" type="ORF">CURHAP_LOCUS20750</name>
</gene>
<evidence type="ECO:0000313" key="2">
    <source>
        <dbReference type="Proteomes" id="UP000507222"/>
    </source>
</evidence>
<dbReference type="Proteomes" id="UP000507222">
    <property type="component" value="Unassembled WGS sequence"/>
</dbReference>
<sequence length="83" mass="9333">MAMRKKLIIIKVLMSELTMAMRKIMIQNATSRTMAVITSSMVAQGQSMNLTHYLKQPGRNPMKICPSCHLNIARISPKLAKKC</sequence>
<name>A0A6J5UCY3_PRUAR</name>
<dbReference type="EMBL" id="CAEKDK010000003">
    <property type="protein sequence ID" value="CAB4273304.1"/>
    <property type="molecule type" value="Genomic_DNA"/>
</dbReference>
<protein>
    <submittedName>
        <fullName evidence="1">Uncharacterized protein</fullName>
    </submittedName>
</protein>
<proteinExistence type="predicted"/>
<accession>A0A6J5UCY3</accession>
<reference evidence="1 2" key="1">
    <citation type="submission" date="2020-05" db="EMBL/GenBank/DDBJ databases">
        <authorList>
            <person name="Campoy J."/>
            <person name="Schneeberger K."/>
            <person name="Spophaly S."/>
        </authorList>
    </citation>
    <scope>NUCLEOTIDE SEQUENCE [LARGE SCALE GENOMIC DNA]</scope>
    <source>
        <strain evidence="1">PruArmRojPasFocal</strain>
    </source>
</reference>
<evidence type="ECO:0000313" key="1">
    <source>
        <dbReference type="EMBL" id="CAB4273304.1"/>
    </source>
</evidence>
<organism evidence="1 2">
    <name type="scientific">Prunus armeniaca</name>
    <name type="common">Apricot</name>
    <name type="synonym">Armeniaca vulgaris</name>
    <dbReference type="NCBI Taxonomy" id="36596"/>
    <lineage>
        <taxon>Eukaryota</taxon>
        <taxon>Viridiplantae</taxon>
        <taxon>Streptophyta</taxon>
        <taxon>Embryophyta</taxon>
        <taxon>Tracheophyta</taxon>
        <taxon>Spermatophyta</taxon>
        <taxon>Magnoliopsida</taxon>
        <taxon>eudicotyledons</taxon>
        <taxon>Gunneridae</taxon>
        <taxon>Pentapetalae</taxon>
        <taxon>rosids</taxon>
        <taxon>fabids</taxon>
        <taxon>Rosales</taxon>
        <taxon>Rosaceae</taxon>
        <taxon>Amygdaloideae</taxon>
        <taxon>Amygdaleae</taxon>
        <taxon>Prunus</taxon>
    </lineage>
</organism>